<dbReference type="Proteomes" id="UP000292209">
    <property type="component" value="Unassembled WGS sequence"/>
</dbReference>
<reference evidence="1 2" key="1">
    <citation type="submission" date="2019-02" db="EMBL/GenBank/DDBJ databases">
        <title>Genomic Encyclopedia of Archaeal and Bacterial Type Strains, Phase II (KMG-II): from individual species to whole genera.</title>
        <authorList>
            <person name="Goeker M."/>
        </authorList>
    </citation>
    <scope>NUCLEOTIDE SEQUENCE [LARGE SCALE GENOMIC DNA]</scope>
    <source>
        <strain evidence="1 2">DSM 21411</strain>
    </source>
</reference>
<protein>
    <submittedName>
        <fullName evidence="1">Uncharacterized protein</fullName>
    </submittedName>
</protein>
<dbReference type="AlphaFoldDB" id="A0A4Q7PB19"/>
<organism evidence="1 2">
    <name type="scientific">Cecembia calidifontis</name>
    <dbReference type="NCBI Taxonomy" id="1187080"/>
    <lineage>
        <taxon>Bacteria</taxon>
        <taxon>Pseudomonadati</taxon>
        <taxon>Bacteroidota</taxon>
        <taxon>Cytophagia</taxon>
        <taxon>Cytophagales</taxon>
        <taxon>Cyclobacteriaceae</taxon>
        <taxon>Cecembia</taxon>
    </lineage>
</organism>
<evidence type="ECO:0000313" key="1">
    <source>
        <dbReference type="EMBL" id="RZS97167.1"/>
    </source>
</evidence>
<dbReference type="EMBL" id="SGXG01000001">
    <property type="protein sequence ID" value="RZS97167.1"/>
    <property type="molecule type" value="Genomic_DNA"/>
</dbReference>
<comment type="caution">
    <text evidence="1">The sequence shown here is derived from an EMBL/GenBank/DDBJ whole genome shotgun (WGS) entry which is preliminary data.</text>
</comment>
<name>A0A4Q7PB19_9BACT</name>
<accession>A0A4Q7PB19</accession>
<sequence>MVKWRKFHTVQPTPNGVKFKPLSRRLIPIAVHLINKNISGNPQACANPVFYDAFDLNCRFEIPHKHQTQRICENPCNSCPRQAGVDSHLRIENPLYRFTKLQISGSSASPSFFKFLLPRNDKDNSFPVANRPFNPCLLSLISPLNKILKNLNSLMFQYFRNPPFKTQLFS</sequence>
<keyword evidence="2" id="KW-1185">Reference proteome</keyword>
<proteinExistence type="predicted"/>
<evidence type="ECO:0000313" key="2">
    <source>
        <dbReference type="Proteomes" id="UP000292209"/>
    </source>
</evidence>
<gene>
    <name evidence="1" type="ORF">BC751_2765</name>
</gene>